<feature type="transmembrane region" description="Helical" evidence="8">
    <location>
        <begin position="141"/>
        <end position="162"/>
    </location>
</feature>
<evidence type="ECO:0000256" key="7">
    <source>
        <dbReference type="PIRSR" id="PIRSR608901-2"/>
    </source>
</evidence>
<sequence length="227" mass="26498">MSSIPIALVGLYGVICSFQYGYESRFFWTSFSIFFVGLGSMAFHGTLLYAGQAWDELGMIYGTVVFLYVIFEMETKHGQLKYGWLRYGLVAYCIVYSWVYLFFPNFFIIFVITYIGMVLYLSYKSYLIYSQPSTPKDAKHLLLIGVGTYVLVFFVMWLPDILLCHNTQWMNLHAWFHLGSAVGPYSIMTFLCFERHRRIHKEPKISYFQILGIIPLPYVQLLDIKVD</sequence>
<feature type="transmembrane region" description="Helical" evidence="8">
    <location>
        <begin position="107"/>
        <end position="129"/>
    </location>
</feature>
<name>A0A6B2LEL4_9EUKA</name>
<feature type="transmembrane region" description="Helical" evidence="8">
    <location>
        <begin position="27"/>
        <end position="47"/>
    </location>
</feature>
<dbReference type="GO" id="GO:0006672">
    <property type="term" value="P:ceramide metabolic process"/>
    <property type="evidence" value="ECO:0007669"/>
    <property type="project" value="InterPro"/>
</dbReference>
<evidence type="ECO:0000256" key="2">
    <source>
        <dbReference type="ARBA" id="ARBA00009780"/>
    </source>
</evidence>
<feature type="transmembrane region" description="Helical" evidence="8">
    <location>
        <begin position="205"/>
        <end position="222"/>
    </location>
</feature>
<comment type="subcellular location">
    <subcellularLocation>
        <location evidence="1">Membrane</location>
        <topology evidence="1">Multi-pass membrane protein</topology>
    </subcellularLocation>
</comment>
<dbReference type="InterPro" id="IPR008901">
    <property type="entry name" value="ACER"/>
</dbReference>
<keyword evidence="7" id="KW-0479">Metal-binding</keyword>
<keyword evidence="4" id="KW-0378">Hydrolase</keyword>
<dbReference type="GO" id="GO:0005789">
    <property type="term" value="C:endoplasmic reticulum membrane"/>
    <property type="evidence" value="ECO:0007669"/>
    <property type="project" value="TreeGrafter"/>
</dbReference>
<feature type="binding site" evidence="7">
    <location>
        <position position="177"/>
    </location>
    <ligand>
        <name>Zn(2+)</name>
        <dbReference type="ChEBI" id="CHEBI:29105"/>
        <note>catalytic</note>
    </ligand>
</feature>
<evidence type="ECO:0000256" key="5">
    <source>
        <dbReference type="ARBA" id="ARBA00022989"/>
    </source>
</evidence>
<dbReference type="Pfam" id="PF05875">
    <property type="entry name" value="Ceramidase"/>
    <property type="match status" value="1"/>
</dbReference>
<comment type="cofactor">
    <cofactor evidence="7">
        <name>Zn(2+)</name>
        <dbReference type="ChEBI" id="CHEBI:29105"/>
    </cofactor>
</comment>
<dbReference type="AlphaFoldDB" id="A0A6B2LEL4"/>
<dbReference type="GO" id="GO:0016811">
    <property type="term" value="F:hydrolase activity, acting on carbon-nitrogen (but not peptide) bonds, in linear amides"/>
    <property type="evidence" value="ECO:0007669"/>
    <property type="project" value="InterPro"/>
</dbReference>
<feature type="transmembrane region" description="Helical" evidence="8">
    <location>
        <begin position="6"/>
        <end position="22"/>
    </location>
</feature>
<keyword evidence="6 8" id="KW-0472">Membrane</keyword>
<evidence type="ECO:0000256" key="6">
    <source>
        <dbReference type="ARBA" id="ARBA00023136"/>
    </source>
</evidence>
<keyword evidence="7" id="KW-0862">Zinc</keyword>
<dbReference type="EMBL" id="GIBP01006533">
    <property type="protein sequence ID" value="NDV35502.1"/>
    <property type="molecule type" value="Transcribed_RNA"/>
</dbReference>
<feature type="transmembrane region" description="Helical" evidence="8">
    <location>
        <begin position="53"/>
        <end position="71"/>
    </location>
</feature>
<comment type="similarity">
    <text evidence="2">Belongs to the alkaline ceramidase family.</text>
</comment>
<dbReference type="PANTHER" id="PTHR46187:SF3">
    <property type="entry name" value="ALKALINE CERAMIDASE 3"/>
    <property type="match status" value="1"/>
</dbReference>
<dbReference type="GO" id="GO:0046872">
    <property type="term" value="F:metal ion binding"/>
    <property type="evidence" value="ECO:0007669"/>
    <property type="project" value="UniProtKB-KW"/>
</dbReference>
<reference evidence="9" key="1">
    <citation type="journal article" date="2020" name="J. Eukaryot. Microbiol.">
        <title>De novo Sequencing, Assembly and Annotation of the Transcriptome for the Free-Living Testate Amoeba Arcella intermedia.</title>
        <authorList>
            <person name="Ribeiro G.M."/>
            <person name="Porfirio-Sousa A.L."/>
            <person name="Maurer-Alcala X.X."/>
            <person name="Katz L.A."/>
            <person name="Lahr D.J.G."/>
        </authorList>
    </citation>
    <scope>NUCLEOTIDE SEQUENCE</scope>
</reference>
<feature type="transmembrane region" description="Helical" evidence="8">
    <location>
        <begin position="83"/>
        <end position="101"/>
    </location>
</feature>
<accession>A0A6B2LEL4</accession>
<evidence type="ECO:0000256" key="1">
    <source>
        <dbReference type="ARBA" id="ARBA00004141"/>
    </source>
</evidence>
<organism evidence="9">
    <name type="scientific">Arcella intermedia</name>
    <dbReference type="NCBI Taxonomy" id="1963864"/>
    <lineage>
        <taxon>Eukaryota</taxon>
        <taxon>Amoebozoa</taxon>
        <taxon>Tubulinea</taxon>
        <taxon>Elardia</taxon>
        <taxon>Arcellinida</taxon>
        <taxon>Sphaerothecina</taxon>
        <taxon>Arcellidae</taxon>
        <taxon>Arcella</taxon>
    </lineage>
</organism>
<protein>
    <recommendedName>
        <fullName evidence="10">Alkaline ceramidase</fullName>
    </recommendedName>
</protein>
<evidence type="ECO:0008006" key="10">
    <source>
        <dbReference type="Google" id="ProtNLM"/>
    </source>
</evidence>
<evidence type="ECO:0000256" key="3">
    <source>
        <dbReference type="ARBA" id="ARBA00022692"/>
    </source>
</evidence>
<proteinExistence type="inferred from homology"/>
<feature type="binding site" evidence="7">
    <location>
        <position position="173"/>
    </location>
    <ligand>
        <name>Zn(2+)</name>
        <dbReference type="ChEBI" id="CHEBI:29105"/>
        <note>catalytic</note>
    </ligand>
</feature>
<keyword evidence="5 8" id="KW-1133">Transmembrane helix</keyword>
<dbReference type="PANTHER" id="PTHR46187">
    <property type="entry name" value="ALKALINE CERAMIDASE 3"/>
    <property type="match status" value="1"/>
</dbReference>
<feature type="binding site" evidence="7">
    <location>
        <position position="44"/>
    </location>
    <ligand>
        <name>Zn(2+)</name>
        <dbReference type="ChEBI" id="CHEBI:29105"/>
        <note>catalytic</note>
    </ligand>
</feature>
<feature type="transmembrane region" description="Helical" evidence="8">
    <location>
        <begin position="174"/>
        <end position="193"/>
    </location>
</feature>
<evidence type="ECO:0000256" key="8">
    <source>
        <dbReference type="SAM" id="Phobius"/>
    </source>
</evidence>
<evidence type="ECO:0000256" key="4">
    <source>
        <dbReference type="ARBA" id="ARBA00022801"/>
    </source>
</evidence>
<keyword evidence="3 8" id="KW-0812">Transmembrane</keyword>
<evidence type="ECO:0000313" key="9">
    <source>
        <dbReference type="EMBL" id="NDV35502.1"/>
    </source>
</evidence>